<dbReference type="GeneID" id="43177387"/>
<dbReference type="EMBL" id="JBAKAP010000006">
    <property type="protein sequence ID" value="MEL0616573.1"/>
    <property type="molecule type" value="Genomic_DNA"/>
</dbReference>
<dbReference type="CDD" id="cd00616">
    <property type="entry name" value="AHBA_syn"/>
    <property type="match status" value="1"/>
</dbReference>
<dbReference type="PANTHER" id="PTHR30244:SF9">
    <property type="entry name" value="PROTEIN RV3402C"/>
    <property type="match status" value="1"/>
</dbReference>
<reference evidence="4 5" key="1">
    <citation type="submission" date="2024-02" db="EMBL/GenBank/DDBJ databases">
        <title>Bacteria isolated from the canopy kelp, Nereocystis luetkeana.</title>
        <authorList>
            <person name="Pfister C.A."/>
            <person name="Younker I.T."/>
            <person name="Light S.H."/>
        </authorList>
    </citation>
    <scope>NUCLEOTIDE SEQUENCE [LARGE SCALE GENOMIC DNA]</scope>
    <source>
        <strain evidence="4 5">TI.5.07</strain>
    </source>
</reference>
<name>A0ABU9GFJ9_COBMA</name>
<dbReference type="InterPro" id="IPR000653">
    <property type="entry name" value="DegT/StrS_aminotransferase"/>
</dbReference>
<protein>
    <submittedName>
        <fullName evidence="4">DegT/DnrJ/EryC1/StrS family aminotransferase</fullName>
        <ecNumber evidence="4">2.6.1.-</ecNumber>
    </submittedName>
</protein>
<evidence type="ECO:0000256" key="3">
    <source>
        <dbReference type="RuleBase" id="RU004508"/>
    </source>
</evidence>
<organism evidence="4 5">
    <name type="scientific">Cobetia marina</name>
    <name type="common">Deleya marina</name>
    <dbReference type="NCBI Taxonomy" id="28258"/>
    <lineage>
        <taxon>Bacteria</taxon>
        <taxon>Pseudomonadati</taxon>
        <taxon>Pseudomonadota</taxon>
        <taxon>Gammaproteobacteria</taxon>
        <taxon>Oceanospirillales</taxon>
        <taxon>Halomonadaceae</taxon>
        <taxon>Cobetia</taxon>
    </lineage>
</organism>
<dbReference type="GO" id="GO:0008483">
    <property type="term" value="F:transaminase activity"/>
    <property type="evidence" value="ECO:0007669"/>
    <property type="project" value="UniProtKB-KW"/>
</dbReference>
<keyword evidence="5" id="KW-1185">Reference proteome</keyword>
<sequence length="380" mass="42364">MITVTRPYFPERKNFDRYVDAIFQSRWLTNHGPLEQELTRRLETYLGVKHLLLVSNGTLALQVAYRALGINNVVGQREPAEVITTPFTFIATASSLKWEGMQPVFADIDPATLCLDPAQVEAAITPRTRAIVPVHVFGNACDVEAIDALGEEHDLKVIYDGAHAFGATYRGNSLLSYGDASTLSFHATKLFHSIEGGAIIFKRKEDLERARKMINFGITGPECIEELGINAKMNEFQAAMGLCVLDEIEGNLESRALVWHAYAQAFQGNVQLQARQPGVSLNYAYFPIILESESVLLEVMQRLEREGYQPRRYFCPSLESLAFLGRPAADLQDADFQQPEIVHSRDIASRILCLPLFSGLQVSEILAAVRVIVDRHQKAA</sequence>
<comment type="caution">
    <text evidence="4">The sequence shown here is derived from an EMBL/GenBank/DDBJ whole genome shotgun (WGS) entry which is preliminary data.</text>
</comment>
<comment type="similarity">
    <text evidence="2 3">Belongs to the DegT/DnrJ/EryC1 family.</text>
</comment>
<dbReference type="Gene3D" id="3.40.640.10">
    <property type="entry name" value="Type I PLP-dependent aspartate aminotransferase-like (Major domain)"/>
    <property type="match status" value="1"/>
</dbReference>
<dbReference type="Proteomes" id="UP001378242">
    <property type="component" value="Unassembled WGS sequence"/>
</dbReference>
<dbReference type="RefSeq" id="WP_077374068.1">
    <property type="nucleotide sequence ID" value="NZ_BJOH01000007.1"/>
</dbReference>
<keyword evidence="1 3" id="KW-0663">Pyridoxal phosphate</keyword>
<gene>
    <name evidence="4" type="ORF">V6243_06980</name>
</gene>
<evidence type="ECO:0000256" key="1">
    <source>
        <dbReference type="ARBA" id="ARBA00022898"/>
    </source>
</evidence>
<dbReference type="Pfam" id="PF01041">
    <property type="entry name" value="DegT_DnrJ_EryC1"/>
    <property type="match status" value="1"/>
</dbReference>
<keyword evidence="4" id="KW-0808">Transferase</keyword>
<dbReference type="PANTHER" id="PTHR30244">
    <property type="entry name" value="TRANSAMINASE"/>
    <property type="match status" value="1"/>
</dbReference>
<evidence type="ECO:0000256" key="2">
    <source>
        <dbReference type="ARBA" id="ARBA00037999"/>
    </source>
</evidence>
<keyword evidence="4" id="KW-0032">Aminotransferase</keyword>
<evidence type="ECO:0000313" key="4">
    <source>
        <dbReference type="EMBL" id="MEL0616573.1"/>
    </source>
</evidence>
<proteinExistence type="inferred from homology"/>
<accession>A0ABU9GFJ9</accession>
<evidence type="ECO:0000313" key="5">
    <source>
        <dbReference type="Proteomes" id="UP001378242"/>
    </source>
</evidence>
<dbReference type="InterPro" id="IPR015424">
    <property type="entry name" value="PyrdxlP-dep_Trfase"/>
</dbReference>
<dbReference type="EC" id="2.6.1.-" evidence="4"/>
<dbReference type="SUPFAM" id="SSF53383">
    <property type="entry name" value="PLP-dependent transferases"/>
    <property type="match status" value="1"/>
</dbReference>
<dbReference type="PIRSF" id="PIRSF000390">
    <property type="entry name" value="PLP_StrS"/>
    <property type="match status" value="1"/>
</dbReference>
<dbReference type="InterPro" id="IPR015421">
    <property type="entry name" value="PyrdxlP-dep_Trfase_major"/>
</dbReference>